<dbReference type="Pfam" id="PF00440">
    <property type="entry name" value="TetR_N"/>
    <property type="match status" value="1"/>
</dbReference>
<evidence type="ECO:0000256" key="2">
    <source>
        <dbReference type="PROSITE-ProRule" id="PRU00335"/>
    </source>
</evidence>
<gene>
    <name evidence="4" type="ORF">GQ671_06370</name>
</gene>
<dbReference type="Gene3D" id="1.10.10.60">
    <property type="entry name" value="Homeodomain-like"/>
    <property type="match status" value="1"/>
</dbReference>
<evidence type="ECO:0000313" key="4">
    <source>
        <dbReference type="EMBL" id="MXQ50891.1"/>
    </source>
</evidence>
<dbReference type="PANTHER" id="PTHR30328:SF54">
    <property type="entry name" value="HTH-TYPE TRANSCRIPTIONAL REPRESSOR SCO4008"/>
    <property type="match status" value="1"/>
</dbReference>
<evidence type="ECO:0000313" key="5">
    <source>
        <dbReference type="Proteomes" id="UP000436284"/>
    </source>
</evidence>
<feature type="domain" description="HTH tetR-type" evidence="3">
    <location>
        <begin position="10"/>
        <end position="70"/>
    </location>
</feature>
<dbReference type="SUPFAM" id="SSF46689">
    <property type="entry name" value="Homeodomain-like"/>
    <property type="match status" value="1"/>
</dbReference>
<proteinExistence type="predicted"/>
<dbReference type="InterPro" id="IPR036271">
    <property type="entry name" value="Tet_transcr_reg_TetR-rel_C_sf"/>
</dbReference>
<dbReference type="Proteomes" id="UP000436284">
    <property type="component" value="Unassembled WGS sequence"/>
</dbReference>
<dbReference type="PROSITE" id="PS50977">
    <property type="entry name" value="HTH_TETR_2"/>
    <property type="match status" value="1"/>
</dbReference>
<dbReference type="RefSeq" id="WP_160654359.1">
    <property type="nucleotide sequence ID" value="NZ_JBHRWU010000001.1"/>
</dbReference>
<dbReference type="GO" id="GO:0003677">
    <property type="term" value="F:DNA binding"/>
    <property type="evidence" value="ECO:0007669"/>
    <property type="project" value="UniProtKB-UniRule"/>
</dbReference>
<dbReference type="GO" id="GO:0006355">
    <property type="term" value="P:regulation of DNA-templated transcription"/>
    <property type="evidence" value="ECO:0007669"/>
    <property type="project" value="UniProtKB-ARBA"/>
</dbReference>
<dbReference type="SUPFAM" id="SSF48498">
    <property type="entry name" value="Tetracyclin repressor-like, C-terminal domain"/>
    <property type="match status" value="1"/>
</dbReference>
<dbReference type="InterPro" id="IPR050109">
    <property type="entry name" value="HTH-type_TetR-like_transc_reg"/>
</dbReference>
<dbReference type="PROSITE" id="PS01081">
    <property type="entry name" value="HTH_TETR_1"/>
    <property type="match status" value="1"/>
</dbReference>
<comment type="caution">
    <text evidence="4">The sequence shown here is derived from an EMBL/GenBank/DDBJ whole genome shotgun (WGS) entry which is preliminary data.</text>
</comment>
<accession>A0A6N8U3U7</accession>
<dbReference type="InterPro" id="IPR009057">
    <property type="entry name" value="Homeodomain-like_sf"/>
</dbReference>
<keyword evidence="1 2" id="KW-0238">DNA-binding</keyword>
<organism evidence="4 5">
    <name type="scientific">Salinicoccus hispanicus</name>
    <dbReference type="NCBI Taxonomy" id="157225"/>
    <lineage>
        <taxon>Bacteria</taxon>
        <taxon>Bacillati</taxon>
        <taxon>Bacillota</taxon>
        <taxon>Bacilli</taxon>
        <taxon>Bacillales</taxon>
        <taxon>Staphylococcaceae</taxon>
        <taxon>Salinicoccus</taxon>
    </lineage>
</organism>
<reference evidence="4 5" key="1">
    <citation type="submission" date="2019-12" db="EMBL/GenBank/DDBJ databases">
        <title>Salinicoccus cyprini sp. nov., isolated from gastro-intestinal tract of mirror carp, Cyprinus carpio var. specularis, collected from Gobind Sagar Reservoir, Himachal Pradesh, India.</title>
        <authorList>
            <person name="Talwar C."/>
            <person name="Singh A.K."/>
            <person name="Lal R."/>
            <person name="Negi R.K."/>
        </authorList>
    </citation>
    <scope>NUCLEOTIDE SEQUENCE [LARGE SCALE GENOMIC DNA]</scope>
    <source>
        <strain evidence="4 5">J-82</strain>
    </source>
</reference>
<dbReference type="EMBL" id="WUUK01000002">
    <property type="protein sequence ID" value="MXQ50891.1"/>
    <property type="molecule type" value="Genomic_DNA"/>
</dbReference>
<dbReference type="OrthoDB" id="9780939at2"/>
<evidence type="ECO:0000256" key="1">
    <source>
        <dbReference type="ARBA" id="ARBA00023125"/>
    </source>
</evidence>
<dbReference type="PANTHER" id="PTHR30328">
    <property type="entry name" value="TRANSCRIPTIONAL REPRESSOR"/>
    <property type="match status" value="1"/>
</dbReference>
<dbReference type="InterPro" id="IPR001647">
    <property type="entry name" value="HTH_TetR"/>
</dbReference>
<dbReference type="InterPro" id="IPR023772">
    <property type="entry name" value="DNA-bd_HTH_TetR-type_CS"/>
</dbReference>
<feature type="DNA-binding region" description="H-T-H motif" evidence="2">
    <location>
        <begin position="33"/>
        <end position="52"/>
    </location>
</feature>
<evidence type="ECO:0000259" key="3">
    <source>
        <dbReference type="PROSITE" id="PS50977"/>
    </source>
</evidence>
<sequence length="209" mass="24774">MKTPFRNLADSQQYHILTTAMAEFSEHGYKAASTNRIVGAAGISKGLLYYYFENKEALYLSTAEFAYDHFTTHLLGRFMTEAEGFIERLARLSRIKHVYFTQHPEIARFVTHMYYAEGLLEAYQSKMQKLREWSLRAMYDNVDMTLFRTDIDRETAMKMIGWTFEGYIKEMEQYFEKEGIDFDQVDTYFEQFGGYLDTMRKLYYKEAGQ</sequence>
<dbReference type="PRINTS" id="PR00455">
    <property type="entry name" value="HTHTETR"/>
</dbReference>
<protein>
    <submittedName>
        <fullName evidence="4">TetR family transcriptional regulator</fullName>
    </submittedName>
</protein>
<dbReference type="AlphaFoldDB" id="A0A6N8U3U7"/>
<keyword evidence="5" id="KW-1185">Reference proteome</keyword>
<dbReference type="Gene3D" id="1.10.357.10">
    <property type="entry name" value="Tetracycline Repressor, domain 2"/>
    <property type="match status" value="1"/>
</dbReference>
<name>A0A6N8U3U7_9STAP</name>